<feature type="domain" description="NAD(P)-binding" evidence="10">
    <location>
        <begin position="4"/>
        <end position="328"/>
    </location>
</feature>
<evidence type="ECO:0000256" key="1">
    <source>
        <dbReference type="ARBA" id="ARBA00000083"/>
    </source>
</evidence>
<comment type="subunit">
    <text evidence="9">Homodimer.</text>
</comment>
<proteinExistence type="inferred from homology"/>
<dbReference type="EC" id="5.1.3.2" evidence="5 9"/>
<evidence type="ECO:0000256" key="3">
    <source>
        <dbReference type="ARBA" id="ARBA00004947"/>
    </source>
</evidence>
<sequence>MKILVTGGAGYIGSHTVLCLLEQGYDVVVVDNLCNASEESLRRVATITGKAATFIQADIRDTIALDAIFEQQQVSAVIHFAALKAVGESSVIPLSYYENNVAGTVNLLEVMQKHEVKNFIFSSSATVYGEANAVPYKEDMPLGNPSSPYGTSKVMVEKIMMDVVNANPQFRGVSLRYFNPIGAHESGMIGEDPKGIPNNLLPFVAQVAVGKREKLSIFGDDYPTEDGTCERDYLHVMDLAEGHVAALNWLNKEQSFTGFEAFNLGTGNGTSVLAIVNAFEQATKVNIPYQISPRRAGDLPAFWANAEKAKTALGWTAKRDLTTMMEDTWRWQSGNPDGYAE</sequence>
<keyword evidence="12" id="KW-1185">Reference proteome</keyword>
<dbReference type="GO" id="GO:0003978">
    <property type="term" value="F:UDP-glucose 4-epimerase activity"/>
    <property type="evidence" value="ECO:0007669"/>
    <property type="project" value="UniProtKB-UniRule"/>
</dbReference>
<dbReference type="Pfam" id="PF16363">
    <property type="entry name" value="GDP_Man_Dehyd"/>
    <property type="match status" value="1"/>
</dbReference>
<dbReference type="STRING" id="349064.SAMN05660429_01675"/>
<comment type="cofactor">
    <cofactor evidence="2 9">
        <name>NAD(+)</name>
        <dbReference type="ChEBI" id="CHEBI:57540"/>
    </cofactor>
</comment>
<reference evidence="11 12" key="1">
    <citation type="submission" date="2016-10" db="EMBL/GenBank/DDBJ databases">
        <authorList>
            <person name="de Groot N.N."/>
        </authorList>
    </citation>
    <scope>NUCLEOTIDE SEQUENCE [LARGE SCALE GENOMIC DNA]</scope>
    <source>
        <strain evidence="11 12">DSM 19706</strain>
    </source>
</reference>
<dbReference type="SUPFAM" id="SSF51735">
    <property type="entry name" value="NAD(P)-binding Rossmann-fold domains"/>
    <property type="match status" value="1"/>
</dbReference>
<evidence type="ECO:0000256" key="4">
    <source>
        <dbReference type="ARBA" id="ARBA00007637"/>
    </source>
</evidence>
<name>A0A1I0DZZ2_THASX</name>
<dbReference type="EMBL" id="FOHK01000007">
    <property type="protein sequence ID" value="SET38332.1"/>
    <property type="molecule type" value="Genomic_DNA"/>
</dbReference>
<dbReference type="PANTHER" id="PTHR43725">
    <property type="entry name" value="UDP-GLUCOSE 4-EPIMERASE"/>
    <property type="match status" value="1"/>
</dbReference>
<keyword evidence="9" id="KW-0119">Carbohydrate metabolism</keyword>
<evidence type="ECO:0000256" key="5">
    <source>
        <dbReference type="ARBA" id="ARBA00013189"/>
    </source>
</evidence>
<dbReference type="InterPro" id="IPR005886">
    <property type="entry name" value="UDP_G4E"/>
</dbReference>
<dbReference type="CDD" id="cd05247">
    <property type="entry name" value="UDP_G4E_1_SDR_e"/>
    <property type="match status" value="1"/>
</dbReference>
<organism evidence="11 12">
    <name type="scientific">Thalassotalea agarivorans</name>
    <name type="common">Thalassomonas agarivorans</name>
    <dbReference type="NCBI Taxonomy" id="349064"/>
    <lineage>
        <taxon>Bacteria</taxon>
        <taxon>Pseudomonadati</taxon>
        <taxon>Pseudomonadota</taxon>
        <taxon>Gammaproteobacteria</taxon>
        <taxon>Alteromonadales</taxon>
        <taxon>Colwelliaceae</taxon>
        <taxon>Thalassotalea</taxon>
    </lineage>
</organism>
<evidence type="ECO:0000256" key="6">
    <source>
        <dbReference type="ARBA" id="ARBA00018569"/>
    </source>
</evidence>
<comment type="catalytic activity">
    <reaction evidence="1 9">
        <text>UDP-alpha-D-glucose = UDP-alpha-D-galactose</text>
        <dbReference type="Rhea" id="RHEA:22168"/>
        <dbReference type="ChEBI" id="CHEBI:58885"/>
        <dbReference type="ChEBI" id="CHEBI:66914"/>
        <dbReference type="EC" id="5.1.3.2"/>
    </reaction>
</comment>
<comment type="similarity">
    <text evidence="4 9">Belongs to the NAD(P)-dependent epimerase/dehydratase family.</text>
</comment>
<keyword evidence="8 9" id="KW-0413">Isomerase</keyword>
<dbReference type="RefSeq" id="WP_093329201.1">
    <property type="nucleotide sequence ID" value="NZ_AP027363.1"/>
</dbReference>
<dbReference type="OrthoDB" id="9803010at2"/>
<evidence type="ECO:0000256" key="9">
    <source>
        <dbReference type="RuleBase" id="RU366046"/>
    </source>
</evidence>
<dbReference type="InterPro" id="IPR016040">
    <property type="entry name" value="NAD(P)-bd_dom"/>
</dbReference>
<evidence type="ECO:0000256" key="2">
    <source>
        <dbReference type="ARBA" id="ARBA00001911"/>
    </source>
</evidence>
<protein>
    <recommendedName>
        <fullName evidence="6 9">UDP-glucose 4-epimerase</fullName>
        <ecNumber evidence="5 9">5.1.3.2</ecNumber>
    </recommendedName>
</protein>
<evidence type="ECO:0000256" key="8">
    <source>
        <dbReference type="ARBA" id="ARBA00023235"/>
    </source>
</evidence>
<dbReference type="Gene3D" id="3.40.50.720">
    <property type="entry name" value="NAD(P)-binding Rossmann-like Domain"/>
    <property type="match status" value="1"/>
</dbReference>
<dbReference type="NCBIfam" id="TIGR01179">
    <property type="entry name" value="galE"/>
    <property type="match status" value="1"/>
</dbReference>
<dbReference type="Proteomes" id="UP000199308">
    <property type="component" value="Unassembled WGS sequence"/>
</dbReference>
<evidence type="ECO:0000259" key="10">
    <source>
        <dbReference type="Pfam" id="PF16363"/>
    </source>
</evidence>
<evidence type="ECO:0000256" key="7">
    <source>
        <dbReference type="ARBA" id="ARBA00023027"/>
    </source>
</evidence>
<keyword evidence="7 9" id="KW-0520">NAD</keyword>
<evidence type="ECO:0000313" key="11">
    <source>
        <dbReference type="EMBL" id="SET38332.1"/>
    </source>
</evidence>
<dbReference type="AlphaFoldDB" id="A0A1I0DZZ2"/>
<dbReference type="UniPathway" id="UPA00214"/>
<dbReference type="GO" id="GO:0005829">
    <property type="term" value="C:cytosol"/>
    <property type="evidence" value="ECO:0007669"/>
    <property type="project" value="TreeGrafter"/>
</dbReference>
<dbReference type="NCBIfam" id="NF007956">
    <property type="entry name" value="PRK10675.1"/>
    <property type="match status" value="1"/>
</dbReference>
<evidence type="ECO:0000313" key="12">
    <source>
        <dbReference type="Proteomes" id="UP000199308"/>
    </source>
</evidence>
<dbReference type="InterPro" id="IPR036291">
    <property type="entry name" value="NAD(P)-bd_dom_sf"/>
</dbReference>
<accession>A0A1I0DZZ2</accession>
<comment type="pathway">
    <text evidence="3 9">Carbohydrate metabolism; galactose metabolism.</text>
</comment>
<gene>
    <name evidence="11" type="ORF">SAMN05660429_01675</name>
</gene>
<dbReference type="Gene3D" id="3.90.25.10">
    <property type="entry name" value="UDP-galactose 4-epimerase, domain 1"/>
    <property type="match status" value="1"/>
</dbReference>
<dbReference type="PANTHER" id="PTHR43725:SF47">
    <property type="entry name" value="UDP-GLUCOSE 4-EPIMERASE"/>
    <property type="match status" value="1"/>
</dbReference>
<dbReference type="GO" id="GO:0006012">
    <property type="term" value="P:galactose metabolic process"/>
    <property type="evidence" value="ECO:0007669"/>
    <property type="project" value="UniProtKB-UniPathway"/>
</dbReference>